<reference evidence="3" key="1">
    <citation type="journal article" date="2017" name="Nat. Commun.">
        <title>The asparagus genome sheds light on the origin and evolution of a young Y chromosome.</title>
        <authorList>
            <person name="Harkess A."/>
            <person name="Zhou J."/>
            <person name="Xu C."/>
            <person name="Bowers J.E."/>
            <person name="Van der Hulst R."/>
            <person name="Ayyampalayam S."/>
            <person name="Mercati F."/>
            <person name="Riccardi P."/>
            <person name="McKain M.R."/>
            <person name="Kakrana A."/>
            <person name="Tang H."/>
            <person name="Ray J."/>
            <person name="Groenendijk J."/>
            <person name="Arikit S."/>
            <person name="Mathioni S.M."/>
            <person name="Nakano M."/>
            <person name="Shan H."/>
            <person name="Telgmann-Rauber A."/>
            <person name="Kanno A."/>
            <person name="Yue Z."/>
            <person name="Chen H."/>
            <person name="Li W."/>
            <person name="Chen Y."/>
            <person name="Xu X."/>
            <person name="Zhang Y."/>
            <person name="Luo S."/>
            <person name="Chen H."/>
            <person name="Gao J."/>
            <person name="Mao Z."/>
            <person name="Pires J.C."/>
            <person name="Luo M."/>
            <person name="Kudrna D."/>
            <person name="Wing R.A."/>
            <person name="Meyers B.C."/>
            <person name="Yi K."/>
            <person name="Kong H."/>
            <person name="Lavrijsen P."/>
            <person name="Sunseri F."/>
            <person name="Falavigna A."/>
            <person name="Ye Y."/>
            <person name="Leebens-Mack J.H."/>
            <person name="Chen G."/>
        </authorList>
    </citation>
    <scope>NUCLEOTIDE SEQUENCE [LARGE SCALE GENOMIC DNA]</scope>
    <source>
        <strain evidence="3">cv. DH0086</strain>
    </source>
</reference>
<organism evidence="2 3">
    <name type="scientific">Asparagus officinalis</name>
    <name type="common">Garden asparagus</name>
    <dbReference type="NCBI Taxonomy" id="4686"/>
    <lineage>
        <taxon>Eukaryota</taxon>
        <taxon>Viridiplantae</taxon>
        <taxon>Streptophyta</taxon>
        <taxon>Embryophyta</taxon>
        <taxon>Tracheophyta</taxon>
        <taxon>Spermatophyta</taxon>
        <taxon>Magnoliopsida</taxon>
        <taxon>Liliopsida</taxon>
        <taxon>Asparagales</taxon>
        <taxon>Asparagaceae</taxon>
        <taxon>Asparagoideae</taxon>
        <taxon>Asparagus</taxon>
    </lineage>
</organism>
<feature type="compositionally biased region" description="Polar residues" evidence="1">
    <location>
        <begin position="39"/>
        <end position="55"/>
    </location>
</feature>
<evidence type="ECO:0000313" key="2">
    <source>
        <dbReference type="EMBL" id="ONK69680.1"/>
    </source>
</evidence>
<keyword evidence="3" id="KW-1185">Reference proteome</keyword>
<feature type="compositionally biased region" description="Low complexity" evidence="1">
    <location>
        <begin position="19"/>
        <end position="36"/>
    </location>
</feature>
<feature type="compositionally biased region" description="Polar residues" evidence="1">
    <location>
        <begin position="106"/>
        <end position="117"/>
    </location>
</feature>
<evidence type="ECO:0000256" key="1">
    <source>
        <dbReference type="SAM" id="MobiDB-lite"/>
    </source>
</evidence>
<sequence length="156" mass="14980">MNLDLGQNGESSADLNTNSGLPSDSASPNSSSSSMPGVESTQGGSSKGSVWNSAPNLGHGRPVRMNLGSDAAGGSAGSSGGSDISSDIGSGFGSSSSSTLDAESDGSASRSSNEGLGSAASNLGVGDLGVCLPKAMALLNVKDLLNITGPFVLGNG</sequence>
<evidence type="ECO:0000313" key="3">
    <source>
        <dbReference type="Proteomes" id="UP000243459"/>
    </source>
</evidence>
<dbReference type="Gramene" id="ONK69680">
    <property type="protein sequence ID" value="ONK69680"/>
    <property type="gene ID" value="A4U43_C05F25600"/>
</dbReference>
<dbReference type="AlphaFoldDB" id="A0A5P1EZU2"/>
<dbReference type="EMBL" id="CM007385">
    <property type="protein sequence ID" value="ONK69680.1"/>
    <property type="molecule type" value="Genomic_DNA"/>
</dbReference>
<feature type="compositionally biased region" description="Polar residues" evidence="1">
    <location>
        <begin position="8"/>
        <end position="18"/>
    </location>
</feature>
<feature type="compositionally biased region" description="Low complexity" evidence="1">
    <location>
        <begin position="81"/>
        <end position="98"/>
    </location>
</feature>
<name>A0A5P1EZU2_ASPOF</name>
<proteinExistence type="predicted"/>
<dbReference type="Proteomes" id="UP000243459">
    <property type="component" value="Chromosome 5"/>
</dbReference>
<protein>
    <submittedName>
        <fullName evidence="2">Uncharacterized protein</fullName>
    </submittedName>
</protein>
<feature type="region of interest" description="Disordered" evidence="1">
    <location>
        <begin position="1"/>
        <end position="117"/>
    </location>
</feature>
<accession>A0A5P1EZU2</accession>
<gene>
    <name evidence="2" type="ORF">A4U43_C05F25600</name>
</gene>